<dbReference type="Proteomes" id="UP000029120">
    <property type="component" value="Chromosome 6"/>
</dbReference>
<name>A0A087GLD3_ARAAL</name>
<proteinExistence type="predicted"/>
<reference evidence="2" key="1">
    <citation type="journal article" date="2015" name="Nat. Plants">
        <title>Genome expansion of Arabis alpina linked with retrotransposition and reduced symmetric DNA methylation.</title>
        <authorList>
            <person name="Willing E.M."/>
            <person name="Rawat V."/>
            <person name="Mandakova T."/>
            <person name="Maumus F."/>
            <person name="James G.V."/>
            <person name="Nordstroem K.J."/>
            <person name="Becker C."/>
            <person name="Warthmann N."/>
            <person name="Chica C."/>
            <person name="Szarzynska B."/>
            <person name="Zytnicki M."/>
            <person name="Albani M.C."/>
            <person name="Kiefer C."/>
            <person name="Bergonzi S."/>
            <person name="Castaings L."/>
            <person name="Mateos J.L."/>
            <person name="Berns M.C."/>
            <person name="Bujdoso N."/>
            <person name="Piofczyk T."/>
            <person name="de Lorenzo L."/>
            <person name="Barrero-Sicilia C."/>
            <person name="Mateos I."/>
            <person name="Piednoel M."/>
            <person name="Hagmann J."/>
            <person name="Chen-Min-Tao R."/>
            <person name="Iglesias-Fernandez R."/>
            <person name="Schuster S.C."/>
            <person name="Alonso-Blanco C."/>
            <person name="Roudier F."/>
            <person name="Carbonero P."/>
            <person name="Paz-Ares J."/>
            <person name="Davis S.J."/>
            <person name="Pecinka A."/>
            <person name="Quesneville H."/>
            <person name="Colot V."/>
            <person name="Lysak M.A."/>
            <person name="Weigel D."/>
            <person name="Coupland G."/>
            <person name="Schneeberger K."/>
        </authorList>
    </citation>
    <scope>NUCLEOTIDE SEQUENCE [LARGE SCALE GENOMIC DNA]</scope>
    <source>
        <strain evidence="2">cv. Pajares</strain>
    </source>
</reference>
<dbReference type="EMBL" id="CM002874">
    <property type="protein sequence ID" value="KFK30685.1"/>
    <property type="molecule type" value="Genomic_DNA"/>
</dbReference>
<evidence type="ECO:0000313" key="2">
    <source>
        <dbReference type="Proteomes" id="UP000029120"/>
    </source>
</evidence>
<accession>A0A087GLD3</accession>
<dbReference type="Gramene" id="KFK30685">
    <property type="protein sequence ID" value="KFK30685"/>
    <property type="gene ID" value="AALP_AA6G014600"/>
</dbReference>
<evidence type="ECO:0000313" key="1">
    <source>
        <dbReference type="EMBL" id="KFK30685.1"/>
    </source>
</evidence>
<gene>
    <name evidence="1" type="ordered locus">AALP_Aa6g014600</name>
</gene>
<dbReference type="AlphaFoldDB" id="A0A087GLD3"/>
<organism evidence="1 2">
    <name type="scientific">Arabis alpina</name>
    <name type="common">Alpine rock-cress</name>
    <dbReference type="NCBI Taxonomy" id="50452"/>
    <lineage>
        <taxon>Eukaryota</taxon>
        <taxon>Viridiplantae</taxon>
        <taxon>Streptophyta</taxon>
        <taxon>Embryophyta</taxon>
        <taxon>Tracheophyta</taxon>
        <taxon>Spermatophyta</taxon>
        <taxon>Magnoliopsida</taxon>
        <taxon>eudicotyledons</taxon>
        <taxon>Gunneridae</taxon>
        <taxon>Pentapetalae</taxon>
        <taxon>rosids</taxon>
        <taxon>malvids</taxon>
        <taxon>Brassicales</taxon>
        <taxon>Brassicaceae</taxon>
        <taxon>Arabideae</taxon>
        <taxon>Arabis</taxon>
    </lineage>
</organism>
<protein>
    <submittedName>
        <fullName evidence="1">Uncharacterized protein</fullName>
    </submittedName>
</protein>
<keyword evidence="2" id="KW-1185">Reference proteome</keyword>
<sequence length="77" mass="8426">MTQKPPVDGWAKTSACGTQEGIIKPLSLVRSKKSGGKNVNGSFWLCKLKYEELAALLGLRITKETVAHYLQGQELAH</sequence>